<evidence type="ECO:0000256" key="6">
    <source>
        <dbReference type="ARBA" id="ARBA00022840"/>
    </source>
</evidence>
<dbReference type="AlphaFoldDB" id="A0A852TJW4"/>
<evidence type="ECO:0000256" key="7">
    <source>
        <dbReference type="ARBA" id="ARBA00022967"/>
    </source>
</evidence>
<dbReference type="InterPro" id="IPR050107">
    <property type="entry name" value="ABC_carbohydrate_import_ATPase"/>
</dbReference>
<comment type="subcellular location">
    <subcellularLocation>
        <location evidence="1">Cell membrane</location>
        <topology evidence="1">Peripheral membrane protein</topology>
    </subcellularLocation>
</comment>
<dbReference type="Gene3D" id="3.40.50.300">
    <property type="entry name" value="P-loop containing nucleotide triphosphate hydrolases"/>
    <property type="match status" value="2"/>
</dbReference>
<proteinExistence type="predicted"/>
<comment type="caution">
    <text evidence="10">The sequence shown here is derived from an EMBL/GenBank/DDBJ whole genome shotgun (WGS) entry which is preliminary data.</text>
</comment>
<keyword evidence="4" id="KW-0677">Repeat</keyword>
<organism evidence="10 11">
    <name type="scientific">Neobacillus niacini</name>
    <dbReference type="NCBI Taxonomy" id="86668"/>
    <lineage>
        <taxon>Bacteria</taxon>
        <taxon>Bacillati</taxon>
        <taxon>Bacillota</taxon>
        <taxon>Bacilli</taxon>
        <taxon>Bacillales</taxon>
        <taxon>Bacillaceae</taxon>
        <taxon>Neobacillus</taxon>
    </lineage>
</organism>
<gene>
    <name evidence="10" type="ORF">F4694_005323</name>
</gene>
<evidence type="ECO:0000256" key="8">
    <source>
        <dbReference type="ARBA" id="ARBA00023136"/>
    </source>
</evidence>
<evidence type="ECO:0000256" key="2">
    <source>
        <dbReference type="ARBA" id="ARBA00022448"/>
    </source>
</evidence>
<keyword evidence="2" id="KW-0813">Transport</keyword>
<dbReference type="GO" id="GO:0005524">
    <property type="term" value="F:ATP binding"/>
    <property type="evidence" value="ECO:0007669"/>
    <property type="project" value="UniProtKB-KW"/>
</dbReference>
<sequence length="507" mass="56527">MKDQVEKIIKFHNVSKVFPGVKALNSVRFDIEKGEIHALLGENGAGKSTLLNILHGVYTEYDGEVHLNNQAVKFKNANDAIHHGISKVHQEVSLIPELTVGQNIVLGYEPKKGMLIDNKLIHEQANEILSKLRCNFKSEDKAGSLSTGEMQMVAIAKALYHKAEVISFDEPTASLSKSETDSLFEIINELKQNGITILYVSHRLEEIFEICDRATVLRDGTFIESFYVKDVSKEQLIRKMVGRDVSSFAVRNKKGMIGEETVLEVKGLTINNVYEDISFHLKKGEILGFFGLVGSKRTDVIRTIFGAEKKTNGAILLNGKEVDIKSSEQAVKLGLGLVPENRKTQGFLKFFNNADNIALTKLEKFTKFGLVSHKKKTENCETYINEINLRPANPHYLTHELSGGNQQKVVISKWLSSDASILFLDEPTKGVDVGAKAEIYRVMEGLLEKGKSIIIVSSELPEVLGMSDRIIVMREGHKVIELKNNGLKEEDVLQYAMGVTKNESQVI</sequence>
<evidence type="ECO:0000259" key="9">
    <source>
        <dbReference type="PROSITE" id="PS50893"/>
    </source>
</evidence>
<dbReference type="SMART" id="SM00382">
    <property type="entry name" value="AAA"/>
    <property type="match status" value="2"/>
</dbReference>
<accession>A0A852TJW4</accession>
<evidence type="ECO:0000256" key="3">
    <source>
        <dbReference type="ARBA" id="ARBA00022475"/>
    </source>
</evidence>
<reference evidence="11" key="1">
    <citation type="submission" date="2020-07" db="EMBL/GenBank/DDBJ databases">
        <authorList>
            <person name="Partida-Martinez L."/>
            <person name="Huntemann M."/>
            <person name="Clum A."/>
            <person name="Wang J."/>
            <person name="Palaniappan K."/>
            <person name="Ritter S."/>
            <person name="Chen I.-M."/>
            <person name="Stamatis D."/>
            <person name="Reddy T."/>
            <person name="O'Malley R."/>
            <person name="Daum C."/>
            <person name="Shapiro N."/>
            <person name="Ivanova N."/>
            <person name="Kyrpides N."/>
            <person name="Woyke T."/>
        </authorList>
    </citation>
    <scope>NUCLEOTIDE SEQUENCE [LARGE SCALE GENOMIC DNA]</scope>
    <source>
        <strain evidence="11">AT2.8</strain>
    </source>
</reference>
<keyword evidence="3" id="KW-1003">Cell membrane</keyword>
<name>A0A852TJW4_9BACI</name>
<dbReference type="PANTHER" id="PTHR43790:SF9">
    <property type="entry name" value="GALACTOFURANOSE TRANSPORTER ATP-BINDING PROTEIN YTFR"/>
    <property type="match status" value="1"/>
</dbReference>
<dbReference type="InterPro" id="IPR017871">
    <property type="entry name" value="ABC_transporter-like_CS"/>
</dbReference>
<dbReference type="InterPro" id="IPR027417">
    <property type="entry name" value="P-loop_NTPase"/>
</dbReference>
<dbReference type="InterPro" id="IPR003593">
    <property type="entry name" value="AAA+_ATPase"/>
</dbReference>
<feature type="domain" description="ABC transporter" evidence="9">
    <location>
        <begin position="257"/>
        <end position="500"/>
    </location>
</feature>
<dbReference type="PROSITE" id="PS50893">
    <property type="entry name" value="ABC_TRANSPORTER_2"/>
    <property type="match status" value="2"/>
</dbReference>
<evidence type="ECO:0000256" key="5">
    <source>
        <dbReference type="ARBA" id="ARBA00022741"/>
    </source>
</evidence>
<evidence type="ECO:0000313" key="11">
    <source>
        <dbReference type="Proteomes" id="UP000548423"/>
    </source>
</evidence>
<dbReference type="CDD" id="cd03216">
    <property type="entry name" value="ABC_Carb_Monos_I"/>
    <property type="match status" value="1"/>
</dbReference>
<dbReference type="CDD" id="cd03215">
    <property type="entry name" value="ABC_Carb_Monos_II"/>
    <property type="match status" value="1"/>
</dbReference>
<dbReference type="Proteomes" id="UP000548423">
    <property type="component" value="Unassembled WGS sequence"/>
</dbReference>
<keyword evidence="5" id="KW-0547">Nucleotide-binding</keyword>
<protein>
    <submittedName>
        <fullName evidence="10">ABC-type sugar transport system ATPase subunit</fullName>
    </submittedName>
</protein>
<dbReference type="FunFam" id="3.40.50.300:FF:000127">
    <property type="entry name" value="Ribose import ATP-binding protein RbsA"/>
    <property type="match status" value="1"/>
</dbReference>
<dbReference type="InterPro" id="IPR003439">
    <property type="entry name" value="ABC_transporter-like_ATP-bd"/>
</dbReference>
<dbReference type="SUPFAM" id="SSF52540">
    <property type="entry name" value="P-loop containing nucleoside triphosphate hydrolases"/>
    <property type="match status" value="2"/>
</dbReference>
<feature type="domain" description="ABC transporter" evidence="9">
    <location>
        <begin position="9"/>
        <end position="244"/>
    </location>
</feature>
<keyword evidence="8" id="KW-0472">Membrane</keyword>
<keyword evidence="10" id="KW-0762">Sugar transport</keyword>
<dbReference type="GO" id="GO:0005886">
    <property type="term" value="C:plasma membrane"/>
    <property type="evidence" value="ECO:0007669"/>
    <property type="project" value="UniProtKB-SubCell"/>
</dbReference>
<dbReference type="Pfam" id="PF00005">
    <property type="entry name" value="ABC_tran"/>
    <property type="match status" value="2"/>
</dbReference>
<evidence type="ECO:0000256" key="1">
    <source>
        <dbReference type="ARBA" id="ARBA00004202"/>
    </source>
</evidence>
<evidence type="ECO:0000256" key="4">
    <source>
        <dbReference type="ARBA" id="ARBA00022737"/>
    </source>
</evidence>
<reference evidence="11" key="2">
    <citation type="submission" date="2020-08" db="EMBL/GenBank/DDBJ databases">
        <title>The Agave Microbiome: Exploring the role of microbial communities in plant adaptations to desert environments.</title>
        <authorList>
            <person name="Partida-Martinez L.P."/>
        </authorList>
    </citation>
    <scope>NUCLEOTIDE SEQUENCE [LARGE SCALE GENOMIC DNA]</scope>
    <source>
        <strain evidence="11">AT2.8</strain>
    </source>
</reference>
<dbReference type="GO" id="GO:0016887">
    <property type="term" value="F:ATP hydrolysis activity"/>
    <property type="evidence" value="ECO:0007669"/>
    <property type="project" value="InterPro"/>
</dbReference>
<dbReference type="PANTHER" id="PTHR43790">
    <property type="entry name" value="CARBOHYDRATE TRANSPORT ATP-BINDING PROTEIN MG119-RELATED"/>
    <property type="match status" value="1"/>
</dbReference>
<keyword evidence="6" id="KW-0067">ATP-binding</keyword>
<dbReference type="PROSITE" id="PS00211">
    <property type="entry name" value="ABC_TRANSPORTER_1"/>
    <property type="match status" value="1"/>
</dbReference>
<dbReference type="EMBL" id="JACCBX010000014">
    <property type="protein sequence ID" value="NYE08475.1"/>
    <property type="molecule type" value="Genomic_DNA"/>
</dbReference>
<evidence type="ECO:0000313" key="10">
    <source>
        <dbReference type="EMBL" id="NYE08475.1"/>
    </source>
</evidence>
<keyword evidence="7" id="KW-1278">Translocase</keyword>